<evidence type="ECO:0000313" key="2">
    <source>
        <dbReference type="EMBL" id="QOY35536.1"/>
    </source>
</evidence>
<reference evidence="2" key="4">
    <citation type="submission" date="2020-10" db="EMBL/GenBank/DDBJ databases">
        <authorList>
            <person name="Bassil N.M."/>
            <person name="Lloyd J.R."/>
        </authorList>
    </citation>
    <scope>NUCLEOTIDE SEQUENCE</scope>
    <source>
        <strain evidence="2">NB2006</strain>
    </source>
</reference>
<dbReference type="Proteomes" id="UP000180175">
    <property type="component" value="Chromosome"/>
</dbReference>
<evidence type="ECO:0000313" key="1">
    <source>
        <dbReference type="EMBL" id="OIJ12223.1"/>
    </source>
</evidence>
<dbReference type="AlphaFoldDB" id="A0A1S2LJD5"/>
<name>A0A1S2LJD5_9BACI</name>
<organism evidence="1 3">
    <name type="scientific">Anaerobacillus isosaccharinicus</name>
    <dbReference type="NCBI Taxonomy" id="1532552"/>
    <lineage>
        <taxon>Bacteria</taxon>
        <taxon>Bacillati</taxon>
        <taxon>Bacillota</taxon>
        <taxon>Bacilli</taxon>
        <taxon>Bacillales</taxon>
        <taxon>Bacillaceae</taxon>
        <taxon>Anaerobacillus</taxon>
    </lineage>
</organism>
<sequence>MEGIELNLSIEKEDFSLNEEVVVKVSITNHNDKSTELFIPIDKDVKVGIAGVVVARQNETKYQILNPLGEENITNIVGRSYYDFVHVVLDSKETIEQEFIWNQELINQDTQETIKAQAGQYIISSFIILDEINEQLEYYEPKNQLISKLTFSIID</sequence>
<proteinExistence type="predicted"/>
<dbReference type="KEGG" id="aia:AWH56_023125"/>
<reference evidence="2 3" key="2">
    <citation type="journal article" date="2017" name="Genome Announc.">
        <title>Draft Genome Sequences of Four Alkaliphilic Bacteria Belonging to the Anaerobacillus Genus.</title>
        <authorList>
            <person name="Bassil N.M."/>
            <person name="Lloyd J.R."/>
        </authorList>
    </citation>
    <scope>NUCLEOTIDE SEQUENCE [LARGE SCALE GENOMIC DNA]</scope>
    <source>
        <strain evidence="2 3">NB2006</strain>
    </source>
</reference>
<evidence type="ECO:0008006" key="4">
    <source>
        <dbReference type="Google" id="ProtNLM"/>
    </source>
</evidence>
<evidence type="ECO:0000313" key="3">
    <source>
        <dbReference type="Proteomes" id="UP000180175"/>
    </source>
</evidence>
<reference evidence="2 3" key="3">
    <citation type="journal article" date="2019" name="Int. J. Syst. Evol. Microbiol.">
        <title>Anaerobacillus isosaccharinicus sp. nov., an alkaliphilic bacterium which degrades isosaccharinic acid.</title>
        <authorList>
            <person name="Bassil N.M."/>
            <person name="Lloyd J.R."/>
        </authorList>
    </citation>
    <scope>NUCLEOTIDE SEQUENCE [LARGE SCALE GENOMIC DNA]</scope>
    <source>
        <strain evidence="2 3">NB2006</strain>
    </source>
</reference>
<dbReference type="EMBL" id="CP063356">
    <property type="protein sequence ID" value="QOY35536.1"/>
    <property type="molecule type" value="Genomic_DNA"/>
</dbReference>
<dbReference type="EMBL" id="LQXD01000129">
    <property type="protein sequence ID" value="OIJ12223.1"/>
    <property type="molecule type" value="Genomic_DNA"/>
</dbReference>
<accession>A0A1S2LJD5</accession>
<gene>
    <name evidence="2" type="ORF">AWH56_023125</name>
    <name evidence="1" type="ORF">AWH56_14765</name>
</gene>
<reference evidence="1 3" key="1">
    <citation type="submission" date="2016-10" db="EMBL/GenBank/DDBJ databases">
        <title>Draft genome sequences of four alkaliphilic bacteria belonging to the Anaerobacillus genus.</title>
        <authorList>
            <person name="Bassil N.M."/>
            <person name="Lloyd J.R."/>
        </authorList>
    </citation>
    <scope>NUCLEOTIDE SEQUENCE [LARGE SCALE GENOMIC DNA]</scope>
    <source>
        <strain evidence="1 3">NB2006</strain>
    </source>
</reference>
<protein>
    <recommendedName>
        <fullName evidence="4">Intracellular proteinase inhibitor BsuPI domain-containing protein</fullName>
    </recommendedName>
</protein>
<keyword evidence="3" id="KW-1185">Reference proteome</keyword>
<dbReference type="OrthoDB" id="2969989at2"/>
<dbReference type="RefSeq" id="WP_071317800.1">
    <property type="nucleotide sequence ID" value="NZ_CP063356.2"/>
</dbReference>